<dbReference type="AlphaFoldDB" id="A0AA96WL29"/>
<gene>
    <name evidence="2" type="ORF">HJG54_30710</name>
</gene>
<dbReference type="EMBL" id="CP053587">
    <property type="protein sequence ID" value="WNZ27264.1"/>
    <property type="molecule type" value="Genomic_DNA"/>
</dbReference>
<reference evidence="2" key="1">
    <citation type="submission" date="2020-05" db="EMBL/GenBank/DDBJ databases">
        <authorList>
            <person name="Zhu T."/>
            <person name="Keshari N."/>
            <person name="Lu X."/>
        </authorList>
    </citation>
    <scope>NUCLEOTIDE SEQUENCE</scope>
    <source>
        <strain evidence="2">NK1-12</strain>
    </source>
</reference>
<evidence type="ECO:0000313" key="2">
    <source>
        <dbReference type="EMBL" id="WNZ27264.1"/>
    </source>
</evidence>
<accession>A0AA96WL29</accession>
<proteinExistence type="predicted"/>
<dbReference type="RefSeq" id="WP_316436915.1">
    <property type="nucleotide sequence ID" value="NZ_CP053587.1"/>
</dbReference>
<feature type="compositionally biased region" description="Low complexity" evidence="1">
    <location>
        <begin position="141"/>
        <end position="165"/>
    </location>
</feature>
<evidence type="ECO:0000256" key="1">
    <source>
        <dbReference type="SAM" id="MobiDB-lite"/>
    </source>
</evidence>
<feature type="region of interest" description="Disordered" evidence="1">
    <location>
        <begin position="141"/>
        <end position="200"/>
    </location>
</feature>
<name>A0AA96WL29_9CYAN</name>
<organism evidence="2">
    <name type="scientific">Leptolyngbya sp. NK1-12</name>
    <dbReference type="NCBI Taxonomy" id="2547451"/>
    <lineage>
        <taxon>Bacteria</taxon>
        <taxon>Bacillati</taxon>
        <taxon>Cyanobacteriota</taxon>
        <taxon>Cyanophyceae</taxon>
        <taxon>Leptolyngbyales</taxon>
        <taxon>Leptolyngbyaceae</taxon>
        <taxon>Leptolyngbya group</taxon>
        <taxon>Leptolyngbya</taxon>
    </lineage>
</organism>
<protein>
    <submittedName>
        <fullName evidence="2">Uncharacterized protein</fullName>
    </submittedName>
</protein>
<sequence>MRTVRFKHLMQITSIVAGVIGLTIDAGYASETSQLTETDEFAAAVSLSTAAIVAPPEFQAEQIAEAAFATGVLPVATTPISSSSEQIDLLLAPVSLHDTQSYVFQTTPLVKPLVNVQRSDAASIVTNSGILSDSVNVSNSAEVLPESEPPSLSSEALGPLSSSSADLGEVQSVDHQPVAQAEPPAESKPSEPVPEAEETSPRWRFTLTPYGFVPLSVEGSATVRDFTADIDLGLDDVLDPLNFAAAGRVEAWRGNLGLIFDGAYFNLGQENSRSLSIPNCLCDIFPSEITADIKVQYGQFDLAVGYRIAENVNQANNEFELGPLAFDAILGIRIYTLRQEIDLSTNLGTSRNFEGSGTLVQPLVSGRLRWNLSPKLAGWIRGDLAGLGIGGTLMAASFTGGLDWMFSGDTSLLLAYRLSSLRYDTEAGGENLELNLLFQGPYLGVVFRF</sequence>